<dbReference type="Proteomes" id="UP000693738">
    <property type="component" value="Unassembled WGS sequence"/>
</dbReference>
<name>A0A8J2NLN3_FUSEQ</name>
<evidence type="ECO:0000313" key="2">
    <source>
        <dbReference type="EMBL" id="CAG7562610.1"/>
    </source>
</evidence>
<evidence type="ECO:0008006" key="4">
    <source>
        <dbReference type="Google" id="ProtNLM"/>
    </source>
</evidence>
<protein>
    <recommendedName>
        <fullName evidence="4">C2H2-type domain-containing protein</fullName>
    </recommendedName>
</protein>
<dbReference type="EMBL" id="CAJSTJ010000151">
    <property type="protein sequence ID" value="CAG7562610.1"/>
    <property type="molecule type" value="Genomic_DNA"/>
</dbReference>
<reference evidence="2" key="1">
    <citation type="submission" date="2021-05" db="EMBL/GenBank/DDBJ databases">
        <authorList>
            <person name="Khan N."/>
        </authorList>
    </citation>
    <scope>NUCLEOTIDE SEQUENCE</scope>
</reference>
<evidence type="ECO:0000256" key="1">
    <source>
        <dbReference type="SAM" id="MobiDB-lite"/>
    </source>
</evidence>
<feature type="region of interest" description="Disordered" evidence="1">
    <location>
        <begin position="217"/>
        <end position="262"/>
    </location>
</feature>
<accession>A0A8J2NLN3</accession>
<comment type="caution">
    <text evidence="2">The sequence shown here is derived from an EMBL/GenBank/DDBJ whole genome shotgun (WGS) entry which is preliminary data.</text>
</comment>
<organism evidence="2 3">
    <name type="scientific">Fusarium equiseti</name>
    <name type="common">Fusarium scirpi</name>
    <dbReference type="NCBI Taxonomy" id="61235"/>
    <lineage>
        <taxon>Eukaryota</taxon>
        <taxon>Fungi</taxon>
        <taxon>Dikarya</taxon>
        <taxon>Ascomycota</taxon>
        <taxon>Pezizomycotina</taxon>
        <taxon>Sordariomycetes</taxon>
        <taxon>Hypocreomycetidae</taxon>
        <taxon>Hypocreales</taxon>
        <taxon>Nectriaceae</taxon>
        <taxon>Fusarium</taxon>
        <taxon>Fusarium incarnatum-equiseti species complex</taxon>
    </lineage>
</organism>
<evidence type="ECO:0000313" key="3">
    <source>
        <dbReference type="Proteomes" id="UP000693738"/>
    </source>
</evidence>
<gene>
    <name evidence="2" type="ORF">FEQUK3_LOCUS8322</name>
</gene>
<proteinExistence type="predicted"/>
<dbReference type="AlphaFoldDB" id="A0A8J2NLN3"/>
<sequence>MEGGNSSGVGGSQNTIPCVIGDKYPEFCSKSFPTIEKHNDHLKGCHSPEYWCEACSHKFNVSLAKDSLRLAKQEHEKMCPGESSEENRELRSKTFTMSQEQIGRFNDEGWKKTRVPGLAFEDGNIESLPEQWWRQIRETIFPDSDTKVLRVGRFQVVQALADPTLPPAGMPSRKAIDGPVIMRPGLGRIDSTTLMSREDLNKRGLMREPRRGWSTTDYKGDRIVSDLPQPAPLQSDSGYQPMKRDTKEGLPPGVSEEGLSQAKVQEVESCIKETPMDYAIMTMLSSAMSIPADVLDDLVAELPRKLYNDLRLIDAALDFIEWLDDAVSPLIRSFALRMGSAGSSKAEREIMLFVYRNRDKITAAFNSLVEGSNDHEDSLRGPDKSLSMPEDAILKWRANIESGEIPSITQPDIAEMDHAEERPSAIDEGGYRELIFNSVAYRWLLAGLVQKLTLEVVNVNLNLRSRIHQDVCDCFEFSRHISRQKERYQMSIVANWNPTEFLYEQFGSRCDIGRLLGETLTFTGTATDAQILPCSEYLKQTWPTTGPAFLHLLKKALVSDKHASGELEDKTTVQCDFVKRGLTVQIEGITDSIATICEQIGWLGAALRPSSSRAKFATCRPIFTISNPSVSNSGTDRAGCLVEFPITLMDFTEDTPGQCWHAIHRDPVIVEGYPIPRRKRYGSGLEMPLNVMAGLNSSPRIHKYGGSYYLKGYSTALVPTEKIDNMILWHLYYSGDGSRLPYPNPNGLHCTDLSMQDLTAARHVVGWCSNAKFMTGAADMNYVIGASKLQRPGKEFALEKISFSFGQFVTGGCQFAIGRKDQHLRATKDTYIKKLRWLDKKYVTLWDVDDERGWLVNGNAALLHLLRSSLQHSSTDKFSSDFHFQAQDFQESKNPHTLDSALEVLRNSKNQQLELYDKDTDIQQGYSTTTRTTVKDLVEELYETLEKLFDHTATSESSSKGLNAKSRFQDHLKGWDFTDIATNRDPFFIKRTTLGLSMLGWPDLVRATSAIVLFGKGFGDLIEAVGAQQGGACKEWMTVPKNSNLLNAWYFVESPILH</sequence>